<dbReference type="PANTHER" id="PTHR15138:SF22">
    <property type="entry name" value="TAFH DOMAIN-CONTAINING PROTEIN"/>
    <property type="match status" value="1"/>
</dbReference>
<dbReference type="Pfam" id="PF05236">
    <property type="entry name" value="TAF4"/>
    <property type="match status" value="1"/>
</dbReference>
<evidence type="ECO:0000256" key="2">
    <source>
        <dbReference type="ARBA" id="ARBA00006178"/>
    </source>
</evidence>
<evidence type="ECO:0000256" key="6">
    <source>
        <dbReference type="SAM" id="MobiDB-lite"/>
    </source>
</evidence>
<dbReference type="CDD" id="cd08045">
    <property type="entry name" value="HFD_TAF4"/>
    <property type="match status" value="1"/>
</dbReference>
<reference evidence="8" key="2">
    <citation type="submission" date="2025-08" db="UniProtKB">
        <authorList>
            <consortium name="Ensembl"/>
        </authorList>
    </citation>
    <scope>IDENTIFICATION</scope>
</reference>
<evidence type="ECO:0000313" key="8">
    <source>
        <dbReference type="Ensembl" id="ENSSORP00005023814.1"/>
    </source>
</evidence>
<dbReference type="InterPro" id="IPR003894">
    <property type="entry name" value="TAFH_NHR1"/>
</dbReference>
<proteinExistence type="inferred from homology"/>
<reference evidence="8" key="3">
    <citation type="submission" date="2025-09" db="UniProtKB">
        <authorList>
            <consortium name="Ensembl"/>
        </authorList>
    </citation>
    <scope>IDENTIFICATION</scope>
</reference>
<dbReference type="PROSITE" id="PS51119">
    <property type="entry name" value="TAFH"/>
    <property type="match status" value="1"/>
</dbReference>
<dbReference type="AlphaFoldDB" id="A0A673A3J6"/>
<dbReference type="Pfam" id="PF07531">
    <property type="entry name" value="TAFH"/>
    <property type="match status" value="1"/>
</dbReference>
<sequence>MAGASDPLEDMLFNEVDEKAVSDLVGSLESQLGDRKAPAASYSDVKREGGPAAVSQFSGKVRDQVGSLEQPQQGHPKAGLNQEPAANEPLSGKTLTSSTSSIAAGAVITAGASLQTVGASPSTISAVPGPVTLTTQSAAASFHRAAAVLGPSAAPSPNIVPAAAEAIRTASPGLQSLNGNAGAVKLVNSPAVPAQTGANTVISTVSAGGSAIITPMASQPNFPVPQSSVASPTIALQRHPSPVVSIAQNGVDPKGAQLVTQGAPSPTASASQVMNHSNPLMHTKMLVPSQPVSANSVILASTPPPAAVQSPISQSGTSTAAVTLAAAAGVKPAVNGVGQPTVAVVRPPGPPVVATSIQQQRPGLVAASSTRAAAPQPPLAVRPQQQTTIQLPPGFTMPAGMVLVRTETGQLVMVPQQVLAQAQAKTQQGQTVANITQRPTTPTAGATIRVSTASPAPGTPQTVRLASPAQPRMVQSPAVTTTTVQAISVAPVGAAVSVKMTTPQKAPTVITAGGAALAKTPTVPSTLPLTSTTPAPTPAARVTVMSQEMQENVKKCKNFLATLIKLVSHNSPSPDTSKNVKALVQDLLDAKIEPEVFTTRVQAELKSSPQPYLIPFLKKNLPALRQSLLNSQQSLMTATPSTSAPPMAAPGAVTTSTLRPRLPISPATSTVRLNTPLANTTALAVGRPGVQTVQARTPVVISQSVRPQGTLLRGPTTILGKSPVHLAAQANQKKLSDPGGGTFRDDDDINDVASMAGVNLNEENARILATSSELVGTKIRSCKDESFLPTGLLHRRILDTAKKLGVTEVPLEVVNFISHATQSRLRSVLEKVSAVAQHRTDGGKDEDYYDQTSDVRSQLRFFEQLERMEKQRKDEQEREMLMKAAKSRARQEDPEQARLKQKAKEMQQQELAQMRQRDANLTALAAIGPRKKRKLDSPGGATAGTEVASGSGAGSSTTASSRQQLRQRITRVNLRDFIFCLEQDRTTARSLMLYKALLK</sequence>
<keyword evidence="5" id="KW-0539">Nucleus</keyword>
<dbReference type="FunCoup" id="A0A673A3J6">
    <property type="interactions" value="246"/>
</dbReference>
<dbReference type="SUPFAM" id="SSF158553">
    <property type="entry name" value="TAFH domain-like"/>
    <property type="match status" value="1"/>
</dbReference>
<dbReference type="PANTHER" id="PTHR15138">
    <property type="entry name" value="TRANSCRIPTION INITIATION FACTOR TFIID SUBUNIT 4"/>
    <property type="match status" value="1"/>
</dbReference>
<evidence type="ECO:0000256" key="4">
    <source>
        <dbReference type="ARBA" id="ARBA00023163"/>
    </source>
</evidence>
<feature type="compositionally biased region" description="Basic and acidic residues" evidence="6">
    <location>
        <begin position="889"/>
        <end position="907"/>
    </location>
</feature>
<feature type="domain" description="TAFH" evidence="7">
    <location>
        <begin position="550"/>
        <end position="647"/>
    </location>
</feature>
<feature type="region of interest" description="Disordered" evidence="6">
    <location>
        <begin position="882"/>
        <end position="964"/>
    </location>
</feature>
<dbReference type="InterPro" id="IPR007900">
    <property type="entry name" value="TAF4_C"/>
</dbReference>
<dbReference type="InterPro" id="IPR009072">
    <property type="entry name" value="Histone-fold"/>
</dbReference>
<feature type="region of interest" description="Disordered" evidence="6">
    <location>
        <begin position="25"/>
        <end position="96"/>
    </location>
</feature>
<comment type="subcellular location">
    <subcellularLocation>
        <location evidence="1">Nucleus</location>
    </subcellularLocation>
</comment>
<dbReference type="RefSeq" id="XP_029993003.1">
    <property type="nucleotide sequence ID" value="XM_030137143.1"/>
</dbReference>
<dbReference type="InParanoid" id="A0A673A3J6"/>
<dbReference type="InterPro" id="IPR037249">
    <property type="entry name" value="TAFH/NHR1_dom_sf"/>
</dbReference>
<dbReference type="Ensembl" id="ENSSORT00005024514.1">
    <property type="protein sequence ID" value="ENSSORP00005023814.1"/>
    <property type="gene ID" value="ENSSORG00005011512.1"/>
</dbReference>
<dbReference type="GeneID" id="115421318"/>
<keyword evidence="3" id="KW-0805">Transcription regulation</keyword>
<evidence type="ECO:0000256" key="1">
    <source>
        <dbReference type="ARBA" id="ARBA00004123"/>
    </source>
</evidence>
<protein>
    <submittedName>
        <fullName evidence="8">Transcription initiation factor TFIID subunit 4-like</fullName>
    </submittedName>
</protein>
<comment type="similarity">
    <text evidence="2">Belongs to the TAF4 family.</text>
</comment>
<dbReference type="InterPro" id="IPR045144">
    <property type="entry name" value="TAF4"/>
</dbReference>
<dbReference type="Proteomes" id="UP000472271">
    <property type="component" value="Chromosome 6"/>
</dbReference>
<dbReference type="SUPFAM" id="SSF47113">
    <property type="entry name" value="Histone-fold"/>
    <property type="match status" value="1"/>
</dbReference>
<dbReference type="GO" id="GO:0016251">
    <property type="term" value="F:RNA polymerase II general transcription initiation factor activity"/>
    <property type="evidence" value="ECO:0007669"/>
    <property type="project" value="TreeGrafter"/>
</dbReference>
<feature type="compositionally biased region" description="Polar residues" evidence="6">
    <location>
        <begin position="450"/>
        <end position="464"/>
    </location>
</feature>
<dbReference type="FunFam" id="1.10.20.10:FF:000015">
    <property type="entry name" value="Transcription initiation factor TFIID subunit 4B"/>
    <property type="match status" value="1"/>
</dbReference>
<dbReference type="SMART" id="SM00549">
    <property type="entry name" value="TAFH"/>
    <property type="match status" value="1"/>
</dbReference>
<evidence type="ECO:0000256" key="5">
    <source>
        <dbReference type="ARBA" id="ARBA00023242"/>
    </source>
</evidence>
<name>A0A673A3J6_9TELE</name>
<dbReference type="Gene3D" id="1.20.120.1110">
    <property type="entry name" value="TAFH/NHR1 domain"/>
    <property type="match status" value="1"/>
</dbReference>
<evidence type="ECO:0000313" key="9">
    <source>
        <dbReference type="Proteomes" id="UP000472271"/>
    </source>
</evidence>
<accession>A0A673A3J6</accession>
<keyword evidence="9" id="KW-1185">Reference proteome</keyword>
<dbReference type="GO" id="GO:0003677">
    <property type="term" value="F:DNA binding"/>
    <property type="evidence" value="ECO:0007669"/>
    <property type="project" value="TreeGrafter"/>
</dbReference>
<feature type="region of interest" description="Disordered" evidence="6">
    <location>
        <begin position="450"/>
        <end position="471"/>
    </location>
</feature>
<feature type="compositionally biased region" description="Low complexity" evidence="6">
    <location>
        <begin position="939"/>
        <end position="961"/>
    </location>
</feature>
<organism evidence="8 9">
    <name type="scientific">Sphaeramia orbicularis</name>
    <name type="common">orbiculate cardinalfish</name>
    <dbReference type="NCBI Taxonomy" id="375764"/>
    <lineage>
        <taxon>Eukaryota</taxon>
        <taxon>Metazoa</taxon>
        <taxon>Chordata</taxon>
        <taxon>Craniata</taxon>
        <taxon>Vertebrata</taxon>
        <taxon>Euteleostomi</taxon>
        <taxon>Actinopterygii</taxon>
        <taxon>Neopterygii</taxon>
        <taxon>Teleostei</taxon>
        <taxon>Neoteleostei</taxon>
        <taxon>Acanthomorphata</taxon>
        <taxon>Gobiaria</taxon>
        <taxon>Kurtiformes</taxon>
        <taxon>Apogonoidei</taxon>
        <taxon>Apogonidae</taxon>
        <taxon>Apogoninae</taxon>
        <taxon>Sphaeramia</taxon>
    </lineage>
</organism>
<dbReference type="GO" id="GO:0006367">
    <property type="term" value="P:transcription initiation at RNA polymerase II promoter"/>
    <property type="evidence" value="ECO:0007669"/>
    <property type="project" value="TreeGrafter"/>
</dbReference>
<dbReference type="GO" id="GO:0006355">
    <property type="term" value="P:regulation of DNA-templated transcription"/>
    <property type="evidence" value="ECO:0007669"/>
    <property type="project" value="UniProtKB-ARBA"/>
</dbReference>
<evidence type="ECO:0000256" key="3">
    <source>
        <dbReference type="ARBA" id="ARBA00023015"/>
    </source>
</evidence>
<dbReference type="GO" id="GO:0046982">
    <property type="term" value="F:protein heterodimerization activity"/>
    <property type="evidence" value="ECO:0007669"/>
    <property type="project" value="InterPro"/>
</dbReference>
<keyword evidence="4" id="KW-0804">Transcription</keyword>
<dbReference type="GO" id="GO:0005669">
    <property type="term" value="C:transcription factor TFIID complex"/>
    <property type="evidence" value="ECO:0007669"/>
    <property type="project" value="InterPro"/>
</dbReference>
<evidence type="ECO:0000259" key="7">
    <source>
        <dbReference type="PROSITE" id="PS51119"/>
    </source>
</evidence>
<gene>
    <name evidence="8" type="primary">LOC115421318</name>
</gene>
<reference evidence="8" key="1">
    <citation type="submission" date="2019-06" db="EMBL/GenBank/DDBJ databases">
        <authorList>
            <consortium name="Wellcome Sanger Institute Data Sharing"/>
        </authorList>
    </citation>
    <scope>NUCLEOTIDE SEQUENCE [LARGE SCALE GENOMIC DNA]</scope>
</reference>
<dbReference type="Gene3D" id="1.10.20.10">
    <property type="entry name" value="Histone, subunit A"/>
    <property type="match status" value="1"/>
</dbReference>